<reference evidence="2 3" key="1">
    <citation type="submission" date="2017-06" db="EMBL/GenBank/DDBJ databases">
        <title>Genome sequence of Lactobacillus plantarum subsp. plantarum strain SRCM101258.</title>
        <authorList>
            <person name="Cho S.H."/>
        </authorList>
    </citation>
    <scope>NUCLEOTIDE SEQUENCE [LARGE SCALE GENOMIC DNA]</scope>
    <source>
        <strain evidence="2 3">SRCM101258</strain>
    </source>
</reference>
<evidence type="ECO:0000259" key="1">
    <source>
        <dbReference type="Pfam" id="PF00384"/>
    </source>
</evidence>
<keyword evidence="2" id="KW-0560">Oxidoreductase</keyword>
<accession>A0A2S3U5D1</accession>
<dbReference type="Pfam" id="PF00384">
    <property type="entry name" value="Molybdopterin"/>
    <property type="match status" value="1"/>
</dbReference>
<dbReference type="AlphaFoldDB" id="A0A2S3U5D1"/>
<sequence>MVATPMYSDVILPAATWYEKADLSSTDMHPFIHPFNAAINPMWESKSDWQQFKTLAKDVL</sequence>
<evidence type="ECO:0000313" key="2">
    <source>
        <dbReference type="EMBL" id="POD84046.1"/>
    </source>
</evidence>
<comment type="caution">
    <text evidence="2">The sequence shown here is derived from an EMBL/GenBank/DDBJ whole genome shotgun (WGS) entry which is preliminary data.</text>
</comment>
<dbReference type="GO" id="GO:0016491">
    <property type="term" value="F:oxidoreductase activity"/>
    <property type="evidence" value="ECO:0007669"/>
    <property type="project" value="UniProtKB-KW"/>
</dbReference>
<dbReference type="Gene3D" id="3.40.50.12440">
    <property type="match status" value="1"/>
</dbReference>
<proteinExistence type="predicted"/>
<gene>
    <name evidence="2" type="ORF">S101258_01814</name>
</gene>
<dbReference type="GO" id="GO:0016020">
    <property type="term" value="C:membrane"/>
    <property type="evidence" value="ECO:0007669"/>
    <property type="project" value="TreeGrafter"/>
</dbReference>
<dbReference type="SUPFAM" id="SSF53706">
    <property type="entry name" value="Formate dehydrogenase/DMSO reductase, domains 1-3"/>
    <property type="match status" value="1"/>
</dbReference>
<dbReference type="InterPro" id="IPR006656">
    <property type="entry name" value="Mopterin_OxRdtase"/>
</dbReference>
<dbReference type="EMBL" id="NKCZ01000105">
    <property type="protein sequence ID" value="POD84046.1"/>
    <property type="molecule type" value="Genomic_DNA"/>
</dbReference>
<protein>
    <submittedName>
        <fullName evidence="2">Nitrate reductase</fullName>
        <ecNumber evidence="2">1.7.99.4</ecNumber>
    </submittedName>
</protein>
<dbReference type="EC" id="1.7.99.4" evidence="2"/>
<feature type="domain" description="Molybdopterin oxidoreductase" evidence="1">
    <location>
        <begin position="6"/>
        <end position="57"/>
    </location>
</feature>
<name>A0A2S3U5D1_LACPN</name>
<evidence type="ECO:0000313" key="3">
    <source>
        <dbReference type="Proteomes" id="UP000236990"/>
    </source>
</evidence>
<dbReference type="PANTHER" id="PTHR43105">
    <property type="entry name" value="RESPIRATORY NITRATE REDUCTASE"/>
    <property type="match status" value="1"/>
</dbReference>
<dbReference type="InterPro" id="IPR050123">
    <property type="entry name" value="Prok_molybdopt-oxidoreductase"/>
</dbReference>
<dbReference type="Proteomes" id="UP000236990">
    <property type="component" value="Unassembled WGS sequence"/>
</dbReference>
<dbReference type="PANTHER" id="PTHR43105:SF2">
    <property type="entry name" value="RESPIRATORY NITRATE REDUCTASE 2 ALPHA CHAIN"/>
    <property type="match status" value="1"/>
</dbReference>
<organism evidence="2 3">
    <name type="scientific">Lactiplantibacillus plantarum subsp. plantarum</name>
    <dbReference type="NCBI Taxonomy" id="337330"/>
    <lineage>
        <taxon>Bacteria</taxon>
        <taxon>Bacillati</taxon>
        <taxon>Bacillota</taxon>
        <taxon>Bacilli</taxon>
        <taxon>Lactobacillales</taxon>
        <taxon>Lactobacillaceae</taxon>
        <taxon>Lactiplantibacillus</taxon>
    </lineage>
</organism>